<dbReference type="Proteomes" id="UP000324832">
    <property type="component" value="Unassembled WGS sequence"/>
</dbReference>
<dbReference type="InterPro" id="IPR007110">
    <property type="entry name" value="Ig-like_dom"/>
</dbReference>
<dbReference type="PROSITE" id="PS50835">
    <property type="entry name" value="IG_LIKE"/>
    <property type="match status" value="1"/>
</dbReference>
<evidence type="ECO:0000313" key="2">
    <source>
        <dbReference type="EMBL" id="VVC95691.1"/>
    </source>
</evidence>
<evidence type="ECO:0000259" key="1">
    <source>
        <dbReference type="PROSITE" id="PS50835"/>
    </source>
</evidence>
<organism evidence="2 3">
    <name type="scientific">Leptidea sinapis</name>
    <dbReference type="NCBI Taxonomy" id="189913"/>
    <lineage>
        <taxon>Eukaryota</taxon>
        <taxon>Metazoa</taxon>
        <taxon>Ecdysozoa</taxon>
        <taxon>Arthropoda</taxon>
        <taxon>Hexapoda</taxon>
        <taxon>Insecta</taxon>
        <taxon>Pterygota</taxon>
        <taxon>Neoptera</taxon>
        <taxon>Endopterygota</taxon>
        <taxon>Lepidoptera</taxon>
        <taxon>Glossata</taxon>
        <taxon>Ditrysia</taxon>
        <taxon>Papilionoidea</taxon>
        <taxon>Pieridae</taxon>
        <taxon>Dismorphiinae</taxon>
        <taxon>Leptidea</taxon>
    </lineage>
</organism>
<dbReference type="EMBL" id="FZQP02002415">
    <property type="protein sequence ID" value="VVC95691.1"/>
    <property type="molecule type" value="Genomic_DNA"/>
</dbReference>
<evidence type="ECO:0000313" key="3">
    <source>
        <dbReference type="Proteomes" id="UP000324832"/>
    </source>
</evidence>
<keyword evidence="3" id="KW-1185">Reference proteome</keyword>
<dbReference type="InterPro" id="IPR013783">
    <property type="entry name" value="Ig-like_fold"/>
</dbReference>
<reference evidence="2 3" key="1">
    <citation type="submission" date="2017-07" db="EMBL/GenBank/DDBJ databases">
        <authorList>
            <person name="Talla V."/>
            <person name="Backstrom N."/>
        </authorList>
    </citation>
    <scope>NUCLEOTIDE SEQUENCE [LARGE SCALE GENOMIC DNA]</scope>
</reference>
<sequence>MHLYVDGNARKHRAVGDGGLRFEPAPYNKKLELNGVGKIHCKVAGGVAPANDADALPEGVSTANGTLLIAEAKRDHAGQYTCRATEGETTISAKITLDVVDDDVQLEGGANETTARIMVWNNGTLQIRNVTEDDAYHYGCTAGRNYFPPQESGGVAGKAVLVSISVAGAYMLLVLALMKWSRVERSWWKRERRKYKMAVRIMDDFCRTRGIAVKKLRNKDEGETEPQILPILVKALTTKDECQLSEFRRQLDLFSRGDLKTFLIATRTVEENEEYTARVGQSHALPQSQNTIPPLGNLHRVVLAQQLAGALNKIAAKRLTHRNAVGTNHRQTDRIL</sequence>
<name>A0A5E4QBQ1_9NEOP</name>
<gene>
    <name evidence="2" type="ORF">LSINAPIS_LOCUS7351</name>
</gene>
<feature type="domain" description="Ig-like" evidence="1">
    <location>
        <begin position="36"/>
        <end position="92"/>
    </location>
</feature>
<dbReference type="SUPFAM" id="SSF48726">
    <property type="entry name" value="Immunoglobulin"/>
    <property type="match status" value="2"/>
</dbReference>
<protein>
    <recommendedName>
        <fullName evidence="1">Ig-like domain-containing protein</fullName>
    </recommendedName>
</protein>
<accession>A0A5E4QBQ1</accession>
<proteinExistence type="predicted"/>
<dbReference type="InterPro" id="IPR036179">
    <property type="entry name" value="Ig-like_dom_sf"/>
</dbReference>
<dbReference type="Gene3D" id="2.60.40.10">
    <property type="entry name" value="Immunoglobulins"/>
    <property type="match status" value="1"/>
</dbReference>
<dbReference type="AlphaFoldDB" id="A0A5E4QBQ1"/>